<proteinExistence type="predicted"/>
<sequence>MCKVRPPIPPPHPLPTTKLTFPHQLFCAIGHDGPYKECTTTLLSCVVYCEPKKGKAPLRYHHTTCFPKEMTVVWGLPPKGKKFYCKVCERILNITEESGPEAEMGKGYVLEKGRGRGEWKVKKV</sequence>
<evidence type="ECO:0000313" key="1">
    <source>
        <dbReference type="EMBL" id="GIZ43583.1"/>
    </source>
</evidence>
<keyword evidence="2" id="KW-1185">Reference proteome</keyword>
<dbReference type="EMBL" id="BOLY01000004">
    <property type="protein sequence ID" value="GIZ43583.1"/>
    <property type="molecule type" value="Genomic_DNA"/>
</dbReference>
<comment type="caution">
    <text evidence="1">The sequence shown here is derived from an EMBL/GenBank/DDBJ whole genome shotgun (WGS) entry which is preliminary data.</text>
</comment>
<name>A0A9P3CIX7_9PEZI</name>
<dbReference type="AlphaFoldDB" id="A0A9P3CIX7"/>
<reference evidence="1 2" key="1">
    <citation type="submission" date="2021-01" db="EMBL/GenBank/DDBJ databases">
        <title>Cercospora kikuchii MAFF 305040 whole genome shotgun sequence.</title>
        <authorList>
            <person name="Kashiwa T."/>
            <person name="Suzuki T."/>
        </authorList>
    </citation>
    <scope>NUCLEOTIDE SEQUENCE [LARGE SCALE GENOMIC DNA]</scope>
    <source>
        <strain evidence="1 2">MAFF 305040</strain>
    </source>
</reference>
<dbReference type="Proteomes" id="UP000825890">
    <property type="component" value="Unassembled WGS sequence"/>
</dbReference>
<dbReference type="OrthoDB" id="3625949at2759"/>
<organism evidence="1 2">
    <name type="scientific">Cercospora kikuchii</name>
    <dbReference type="NCBI Taxonomy" id="84275"/>
    <lineage>
        <taxon>Eukaryota</taxon>
        <taxon>Fungi</taxon>
        <taxon>Dikarya</taxon>
        <taxon>Ascomycota</taxon>
        <taxon>Pezizomycotina</taxon>
        <taxon>Dothideomycetes</taxon>
        <taxon>Dothideomycetidae</taxon>
        <taxon>Mycosphaerellales</taxon>
        <taxon>Mycosphaerellaceae</taxon>
        <taxon>Cercospora</taxon>
    </lineage>
</organism>
<dbReference type="GeneID" id="68292377"/>
<accession>A0A9P3CIX7</accession>
<protein>
    <submittedName>
        <fullName evidence="1">Uncharacterized protein</fullName>
    </submittedName>
</protein>
<evidence type="ECO:0000313" key="2">
    <source>
        <dbReference type="Proteomes" id="UP000825890"/>
    </source>
</evidence>
<dbReference type="RefSeq" id="XP_044658070.1">
    <property type="nucleotide sequence ID" value="XM_044802135.1"/>
</dbReference>
<gene>
    <name evidence="1" type="ORF">CKM354_000680200</name>
</gene>